<dbReference type="InterPro" id="IPR029033">
    <property type="entry name" value="His_PPase_superfam"/>
</dbReference>
<organism evidence="1 2">
    <name type="scientific">Hydrogenophaga crassostreae</name>
    <dbReference type="NCBI Taxonomy" id="1763535"/>
    <lineage>
        <taxon>Bacteria</taxon>
        <taxon>Pseudomonadati</taxon>
        <taxon>Pseudomonadota</taxon>
        <taxon>Betaproteobacteria</taxon>
        <taxon>Burkholderiales</taxon>
        <taxon>Comamonadaceae</taxon>
        <taxon>Hydrogenophaga</taxon>
    </lineage>
</organism>
<name>A0A1D8NXK2_9BURK</name>
<dbReference type="SUPFAM" id="SSF53254">
    <property type="entry name" value="Phosphoglycerate mutase-like"/>
    <property type="match status" value="1"/>
</dbReference>
<evidence type="ECO:0000313" key="2">
    <source>
        <dbReference type="Proteomes" id="UP000185680"/>
    </source>
</evidence>
<proteinExistence type="predicted"/>
<gene>
    <name evidence="1" type="ORF">LPB072_14225</name>
</gene>
<protein>
    <submittedName>
        <fullName evidence="1">Histidine phosphatase family protein</fullName>
    </submittedName>
</protein>
<dbReference type="EMBL" id="CP017476">
    <property type="protein sequence ID" value="AOW13826.1"/>
    <property type="molecule type" value="Genomic_DNA"/>
</dbReference>
<dbReference type="InterPro" id="IPR013078">
    <property type="entry name" value="His_Pase_superF_clade-1"/>
</dbReference>
<reference evidence="1 2" key="1">
    <citation type="submission" date="2016-10" db="EMBL/GenBank/DDBJ databases">
        <title>Hydorgenophaga sp. LPB0072 isolated from gastropod.</title>
        <authorList>
            <person name="Kim E."/>
            <person name="Yi H."/>
        </authorList>
    </citation>
    <scope>NUCLEOTIDE SEQUENCE [LARGE SCALE GENOMIC DNA]</scope>
    <source>
        <strain evidence="1 2">LPB0072</strain>
    </source>
</reference>
<dbReference type="Pfam" id="PF00300">
    <property type="entry name" value="His_Phos_1"/>
    <property type="match status" value="1"/>
</dbReference>
<dbReference type="Gene3D" id="3.40.50.1240">
    <property type="entry name" value="Phosphoglycerate mutase-like"/>
    <property type="match status" value="1"/>
</dbReference>
<dbReference type="STRING" id="1763535.LPB072_14225"/>
<dbReference type="Proteomes" id="UP000185680">
    <property type="component" value="Chromosome"/>
</dbReference>
<evidence type="ECO:0000313" key="1">
    <source>
        <dbReference type="EMBL" id="AOW13826.1"/>
    </source>
</evidence>
<dbReference type="OrthoDB" id="9156506at2"/>
<dbReference type="RefSeq" id="WP_066084572.1">
    <property type="nucleotide sequence ID" value="NZ_CP017476.1"/>
</dbReference>
<sequence length="187" mass="20439">MTISFMRHGKPALVECGWVTPAQMARWIERYDLSEVGPQDIPTSSYLRTQSADVVATSTAARAMSSARLLGRTPDVLDPVFGEAELPFALINFPRLPPSIWAAVFRIAWFFGYARSAESIRNTKARAKAAAIQLVALAEEGSVLLIGHGIMNRLIAKELSAMGWRGKVPQRAHWGVSTYVETTPPGA</sequence>
<accession>A0A1D8NXK2</accession>
<dbReference type="KEGG" id="hyl:LPB072_14225"/>
<dbReference type="AlphaFoldDB" id="A0A1D8NXK2"/>